<dbReference type="GO" id="GO:0008168">
    <property type="term" value="F:methyltransferase activity"/>
    <property type="evidence" value="ECO:0007669"/>
    <property type="project" value="UniProtKB-KW"/>
</dbReference>
<dbReference type="AlphaFoldDB" id="A0A1E7L179"/>
<gene>
    <name evidence="2" type="ORF">AN218_19700</name>
</gene>
<reference evidence="2 3" key="1">
    <citation type="journal article" date="2016" name="Front. Microbiol.">
        <title>Comparative Genomics Analysis of Streptomyces Species Reveals Their Adaptation to the Marine Environment and Their Diversity at the Genomic Level.</title>
        <authorList>
            <person name="Tian X."/>
            <person name="Zhang Z."/>
            <person name="Yang T."/>
            <person name="Chen M."/>
            <person name="Li J."/>
            <person name="Chen F."/>
            <person name="Yang J."/>
            <person name="Li W."/>
            <person name="Zhang B."/>
            <person name="Zhang Z."/>
            <person name="Wu J."/>
            <person name="Zhang C."/>
            <person name="Long L."/>
            <person name="Xiao J."/>
        </authorList>
    </citation>
    <scope>NUCLEOTIDE SEQUENCE [LARGE SCALE GENOMIC DNA]</scope>
    <source>
        <strain evidence="2 3">SCSIO 10429</strain>
    </source>
</reference>
<organism evidence="2 3">
    <name type="scientific">Streptomyces nanshensis</name>
    <dbReference type="NCBI Taxonomy" id="518642"/>
    <lineage>
        <taxon>Bacteria</taxon>
        <taxon>Bacillati</taxon>
        <taxon>Actinomycetota</taxon>
        <taxon>Actinomycetes</taxon>
        <taxon>Kitasatosporales</taxon>
        <taxon>Streptomycetaceae</taxon>
        <taxon>Streptomyces</taxon>
    </lineage>
</organism>
<keyword evidence="2" id="KW-0808">Transferase</keyword>
<dbReference type="InterPro" id="IPR041698">
    <property type="entry name" value="Methyltransf_25"/>
</dbReference>
<dbReference type="Proteomes" id="UP000176005">
    <property type="component" value="Unassembled WGS sequence"/>
</dbReference>
<proteinExistence type="predicted"/>
<evidence type="ECO:0000259" key="1">
    <source>
        <dbReference type="Pfam" id="PF13649"/>
    </source>
</evidence>
<dbReference type="GO" id="GO:0032259">
    <property type="term" value="P:methylation"/>
    <property type="evidence" value="ECO:0007669"/>
    <property type="project" value="UniProtKB-KW"/>
</dbReference>
<dbReference type="Gene3D" id="3.40.50.150">
    <property type="entry name" value="Vaccinia Virus protein VP39"/>
    <property type="match status" value="1"/>
</dbReference>
<dbReference type="Pfam" id="PF13649">
    <property type="entry name" value="Methyltransf_25"/>
    <property type="match status" value="1"/>
</dbReference>
<protein>
    <submittedName>
        <fullName evidence="2">Trans-aconitate methyltransferase</fullName>
    </submittedName>
</protein>
<evidence type="ECO:0000313" key="3">
    <source>
        <dbReference type="Proteomes" id="UP000176005"/>
    </source>
</evidence>
<name>A0A1E7L179_9ACTN</name>
<dbReference type="InterPro" id="IPR029063">
    <property type="entry name" value="SAM-dependent_MTases_sf"/>
</dbReference>
<sequence length="292" mass="30503">MNTVGSPRYAPEWLALREDADARARAERLLGPLRDHLARGSAPDGALTVCDLGCGTGSMGRWLAARLGGPQRWFMNDRDPALLEDIAARMPQRSADGSAVEVVPQQRDITQLTAGDLEGVGLVTASALLDLLTADEVESLAAACASAGSAVLLALSVEGRVELDPYDPLDADFAAAFDAHQRRADGGRRLLGPDAVEAATAAFERNGARVFTESSPWQLGPDDRALTGQWLLGWVAAACAQDPSLEAASGEYLRRRIETCEAGGLRAVVGHRDLLALPADAAGGGPAGTASL</sequence>
<accession>A0A1E7L179</accession>
<keyword evidence="3" id="KW-1185">Reference proteome</keyword>
<dbReference type="EMBL" id="LJGW01000333">
    <property type="protein sequence ID" value="OEV09947.1"/>
    <property type="molecule type" value="Genomic_DNA"/>
</dbReference>
<comment type="caution">
    <text evidence="2">The sequence shown here is derived from an EMBL/GenBank/DDBJ whole genome shotgun (WGS) entry which is preliminary data.</text>
</comment>
<dbReference type="PATRIC" id="fig|518642.10.peg.4527"/>
<feature type="domain" description="Methyltransferase" evidence="1">
    <location>
        <begin position="49"/>
        <end position="145"/>
    </location>
</feature>
<dbReference type="RefSeq" id="WP_070018220.1">
    <property type="nucleotide sequence ID" value="NZ_LJGW01000333.1"/>
</dbReference>
<dbReference type="SUPFAM" id="SSF53335">
    <property type="entry name" value="S-adenosyl-L-methionine-dependent methyltransferases"/>
    <property type="match status" value="1"/>
</dbReference>
<evidence type="ECO:0000313" key="2">
    <source>
        <dbReference type="EMBL" id="OEV09947.1"/>
    </source>
</evidence>
<keyword evidence="2" id="KW-0489">Methyltransferase</keyword>